<dbReference type="InterPro" id="IPR020568">
    <property type="entry name" value="Ribosomal_Su5_D2-typ_SF"/>
</dbReference>
<evidence type="ECO:0000256" key="5">
    <source>
        <dbReference type="ARBA" id="ARBA00022840"/>
    </source>
</evidence>
<name>A0ABP5LRD5_9ACTN</name>
<dbReference type="SUPFAM" id="SSF54211">
    <property type="entry name" value="Ribosomal protein S5 domain 2-like"/>
    <property type="match status" value="1"/>
</dbReference>
<keyword evidence="6" id="KW-0119">Carbohydrate metabolism</keyword>
<sequence length="385" mass="39991">MRADFRSAYGHAATVVGRAPGRVNLIGEHTDYNAGLCLPLALPHATYAALARRDDGRVRIASRQAAEPWEGSVDALGAGSVSGWASYAAGVLWALREAGQDVPGVDVFIDSTVPLGAGLSSSAALECSVAVALTDLLGLDPTPRVRRELVAACMRAETEVAGAPTGGMDQTVSMLAEAGAALLIDFEDHSTRAVPLAPEDAGLALLVTDTRVSHALVDGGYASRRQDCEAAADQLGVASLRHADLAAVEGLGDERVRRRARHVVTEIQRVRESVAAIEAADWQELGRQFLASHVSMREDFEISCAELDTVVQTAVEAGAVGARMTGGGFGGSAISLVPLDRLDAVMRAVDTAFVAAGHRPPAHLRAEPSAAADVVAGGRPDPDTT</sequence>
<keyword evidence="2" id="KW-0808">Transferase</keyword>
<dbReference type="EMBL" id="BAAAQR010000011">
    <property type="protein sequence ID" value="GAA2151642.1"/>
    <property type="molecule type" value="Genomic_DNA"/>
</dbReference>
<proteinExistence type="inferred from homology"/>
<dbReference type="PIRSF" id="PIRSF000530">
    <property type="entry name" value="Galactokinase"/>
    <property type="match status" value="1"/>
</dbReference>
<dbReference type="PRINTS" id="PR00959">
    <property type="entry name" value="MEVGALKINASE"/>
</dbReference>
<dbReference type="NCBIfam" id="TIGR00131">
    <property type="entry name" value="gal_kin"/>
    <property type="match status" value="1"/>
</dbReference>
<dbReference type="Proteomes" id="UP001501771">
    <property type="component" value="Unassembled WGS sequence"/>
</dbReference>
<dbReference type="InterPro" id="IPR000705">
    <property type="entry name" value="Galactokinase"/>
</dbReference>
<evidence type="ECO:0000256" key="2">
    <source>
        <dbReference type="ARBA" id="ARBA00022679"/>
    </source>
</evidence>
<dbReference type="InterPro" id="IPR014721">
    <property type="entry name" value="Ribsml_uS5_D2-typ_fold_subgr"/>
</dbReference>
<dbReference type="InterPro" id="IPR036554">
    <property type="entry name" value="GHMP_kinase_C_sf"/>
</dbReference>
<dbReference type="Gene3D" id="3.30.70.890">
    <property type="entry name" value="GHMP kinase, C-terminal domain"/>
    <property type="match status" value="1"/>
</dbReference>
<dbReference type="InterPro" id="IPR006204">
    <property type="entry name" value="GHMP_kinase_N_dom"/>
</dbReference>
<dbReference type="EC" id="2.7.1.6" evidence="7"/>
<feature type="domain" description="Galactokinase N-terminal" evidence="11">
    <location>
        <begin position="4"/>
        <end position="52"/>
    </location>
</feature>
<protein>
    <recommendedName>
        <fullName evidence="7">Galactokinase</fullName>
        <ecNumber evidence="7">2.7.1.6</ecNumber>
    </recommendedName>
</protein>
<dbReference type="Gene3D" id="3.30.230.10">
    <property type="match status" value="1"/>
</dbReference>
<dbReference type="PANTHER" id="PTHR10457">
    <property type="entry name" value="MEVALONATE KINASE/GALACTOKINASE"/>
    <property type="match status" value="1"/>
</dbReference>
<dbReference type="PANTHER" id="PTHR10457:SF7">
    <property type="entry name" value="GALACTOKINASE-RELATED"/>
    <property type="match status" value="1"/>
</dbReference>
<evidence type="ECO:0000313" key="12">
    <source>
        <dbReference type="EMBL" id="GAA2151642.1"/>
    </source>
</evidence>
<evidence type="ECO:0000256" key="6">
    <source>
        <dbReference type="ARBA" id="ARBA00023144"/>
    </source>
</evidence>
<dbReference type="InterPro" id="IPR019539">
    <property type="entry name" value="GalKase_N"/>
</dbReference>
<keyword evidence="4" id="KW-0418">Kinase</keyword>
<evidence type="ECO:0000313" key="13">
    <source>
        <dbReference type="Proteomes" id="UP001501771"/>
    </source>
</evidence>
<feature type="region of interest" description="Disordered" evidence="8">
    <location>
        <begin position="366"/>
        <end position="385"/>
    </location>
</feature>
<keyword evidence="3" id="KW-0547">Nucleotide-binding</keyword>
<comment type="caution">
    <text evidence="12">The sequence shown here is derived from an EMBL/GenBank/DDBJ whole genome shotgun (WGS) entry which is preliminary data.</text>
</comment>
<dbReference type="PROSITE" id="PS00106">
    <property type="entry name" value="GALACTOKINASE"/>
    <property type="match status" value="1"/>
</dbReference>
<reference evidence="13" key="1">
    <citation type="journal article" date="2019" name="Int. J. Syst. Evol. Microbiol.">
        <title>The Global Catalogue of Microorganisms (GCM) 10K type strain sequencing project: providing services to taxonomists for standard genome sequencing and annotation.</title>
        <authorList>
            <consortium name="The Broad Institute Genomics Platform"/>
            <consortium name="The Broad Institute Genome Sequencing Center for Infectious Disease"/>
            <person name="Wu L."/>
            <person name="Ma J."/>
        </authorList>
    </citation>
    <scope>NUCLEOTIDE SEQUENCE [LARGE SCALE GENOMIC DNA]</scope>
    <source>
        <strain evidence="13">JCM 16022</strain>
    </source>
</reference>
<dbReference type="PRINTS" id="PR00473">
    <property type="entry name" value="GALCTOKINASE"/>
</dbReference>
<evidence type="ECO:0000256" key="3">
    <source>
        <dbReference type="ARBA" id="ARBA00022741"/>
    </source>
</evidence>
<dbReference type="Pfam" id="PF08544">
    <property type="entry name" value="GHMP_kinases_C"/>
    <property type="match status" value="1"/>
</dbReference>
<evidence type="ECO:0000259" key="10">
    <source>
        <dbReference type="Pfam" id="PF08544"/>
    </source>
</evidence>
<keyword evidence="6" id="KW-0299">Galactose metabolism</keyword>
<evidence type="ECO:0000256" key="1">
    <source>
        <dbReference type="ARBA" id="ARBA00006566"/>
    </source>
</evidence>
<evidence type="ECO:0000259" key="11">
    <source>
        <dbReference type="Pfam" id="PF10509"/>
    </source>
</evidence>
<dbReference type="Pfam" id="PF10509">
    <property type="entry name" value="GalKase_gal_bdg"/>
    <property type="match status" value="1"/>
</dbReference>
<dbReference type="InterPro" id="IPR006203">
    <property type="entry name" value="GHMP_knse_ATP-bd_CS"/>
</dbReference>
<dbReference type="InterPro" id="IPR006206">
    <property type="entry name" value="Mevalonate/galactokinase"/>
</dbReference>
<organism evidence="12 13">
    <name type="scientific">Nocardioides koreensis</name>
    <dbReference type="NCBI Taxonomy" id="433651"/>
    <lineage>
        <taxon>Bacteria</taxon>
        <taxon>Bacillati</taxon>
        <taxon>Actinomycetota</taxon>
        <taxon>Actinomycetes</taxon>
        <taxon>Propionibacteriales</taxon>
        <taxon>Nocardioidaceae</taxon>
        <taxon>Nocardioides</taxon>
    </lineage>
</organism>
<keyword evidence="5" id="KW-0067">ATP-binding</keyword>
<feature type="domain" description="GHMP kinase N-terminal" evidence="9">
    <location>
        <begin position="87"/>
        <end position="175"/>
    </location>
</feature>
<evidence type="ECO:0000256" key="4">
    <source>
        <dbReference type="ARBA" id="ARBA00022777"/>
    </source>
</evidence>
<dbReference type="InterPro" id="IPR013750">
    <property type="entry name" value="GHMP_kinase_C_dom"/>
</dbReference>
<evidence type="ECO:0000256" key="8">
    <source>
        <dbReference type="SAM" id="MobiDB-lite"/>
    </source>
</evidence>
<evidence type="ECO:0000256" key="7">
    <source>
        <dbReference type="NCBIfam" id="TIGR00131"/>
    </source>
</evidence>
<dbReference type="InterPro" id="IPR019741">
    <property type="entry name" value="Galactokinase_CS"/>
</dbReference>
<comment type="similarity">
    <text evidence="1">Belongs to the GHMP kinase family. GalK subfamily.</text>
</comment>
<dbReference type="SUPFAM" id="SSF55060">
    <property type="entry name" value="GHMP Kinase, C-terminal domain"/>
    <property type="match status" value="1"/>
</dbReference>
<gene>
    <name evidence="12" type="primary">galK</name>
    <name evidence="12" type="ORF">GCM10009844_34110</name>
</gene>
<feature type="domain" description="GHMP kinase C-terminal" evidence="10">
    <location>
        <begin position="274"/>
        <end position="353"/>
    </location>
</feature>
<keyword evidence="13" id="KW-1185">Reference proteome</keyword>
<dbReference type="PROSITE" id="PS00627">
    <property type="entry name" value="GHMP_KINASES_ATP"/>
    <property type="match status" value="1"/>
</dbReference>
<accession>A0ABP5LRD5</accession>
<evidence type="ECO:0000259" key="9">
    <source>
        <dbReference type="Pfam" id="PF00288"/>
    </source>
</evidence>
<dbReference type="Pfam" id="PF00288">
    <property type="entry name" value="GHMP_kinases_N"/>
    <property type="match status" value="1"/>
</dbReference>